<dbReference type="Gene3D" id="3.90.470.20">
    <property type="entry name" value="4'-phosphopantetheinyl transferase domain"/>
    <property type="match status" value="2"/>
</dbReference>
<dbReference type="Proteomes" id="UP000628710">
    <property type="component" value="Unassembled WGS sequence"/>
</dbReference>
<comment type="caution">
    <text evidence="4">The sequence shown here is derived from an EMBL/GenBank/DDBJ whole genome shotgun (WGS) entry which is preliminary data.</text>
</comment>
<evidence type="ECO:0000259" key="3">
    <source>
        <dbReference type="Pfam" id="PF01648"/>
    </source>
</evidence>
<dbReference type="InterPro" id="IPR037143">
    <property type="entry name" value="4-PPantetheinyl_Trfase_dom_sf"/>
</dbReference>
<dbReference type="GO" id="GO:0008897">
    <property type="term" value="F:holo-[acyl-carrier-protein] synthase activity"/>
    <property type="evidence" value="ECO:0007669"/>
    <property type="project" value="InterPro"/>
</dbReference>
<dbReference type="RefSeq" id="WP_199469114.1">
    <property type="nucleotide sequence ID" value="NZ_JAEMNX010000017.1"/>
</dbReference>
<organism evidence="4 5">
    <name type="scientific">Marinomonas transparens</name>
    <dbReference type="NCBI Taxonomy" id="2795388"/>
    <lineage>
        <taxon>Bacteria</taxon>
        <taxon>Pseudomonadati</taxon>
        <taxon>Pseudomonadota</taxon>
        <taxon>Gammaproteobacteria</taxon>
        <taxon>Oceanospirillales</taxon>
        <taxon>Oceanospirillaceae</taxon>
        <taxon>Marinomonas</taxon>
    </lineage>
</organism>
<evidence type="ECO:0000256" key="2">
    <source>
        <dbReference type="ARBA" id="ARBA00022679"/>
    </source>
</evidence>
<accession>A0A934JXD5</accession>
<evidence type="ECO:0000313" key="4">
    <source>
        <dbReference type="EMBL" id="MBJ7538707.1"/>
    </source>
</evidence>
<dbReference type="GO" id="GO:0005829">
    <property type="term" value="C:cytosol"/>
    <property type="evidence" value="ECO:0007669"/>
    <property type="project" value="TreeGrafter"/>
</dbReference>
<name>A0A934JXD5_9GAMM</name>
<evidence type="ECO:0000313" key="5">
    <source>
        <dbReference type="Proteomes" id="UP000628710"/>
    </source>
</evidence>
<proteinExistence type="inferred from homology"/>
<evidence type="ECO:0000256" key="1">
    <source>
        <dbReference type="ARBA" id="ARBA00010990"/>
    </source>
</evidence>
<dbReference type="PANTHER" id="PTHR12215:SF10">
    <property type="entry name" value="L-AMINOADIPATE-SEMIALDEHYDE DEHYDROGENASE-PHOSPHOPANTETHEINYL TRANSFERASE"/>
    <property type="match status" value="1"/>
</dbReference>
<dbReference type="Pfam" id="PF01648">
    <property type="entry name" value="ACPS"/>
    <property type="match status" value="1"/>
</dbReference>
<sequence>MQQVIELFLTDSEKISDDLLNRLLSRLPDAQKAKALKFETHKRRREFIVGRTLLLQALVTYNAFSALPDILEKPSSAPELKGVNDWYLSISHSHQLVCCVLHNSPIGVDIEFKKDITNPIEKSHFFMTAEEVAELELLVSDEAKKHYFYQVWCTKEAIFKALSPAEQNTTSLHTLPYSGVVDGEKRWSIFDTDIENYHLSLAYMGKVERVQLRQIDLLSLI</sequence>
<keyword evidence="5" id="KW-1185">Reference proteome</keyword>
<reference evidence="4" key="1">
    <citation type="submission" date="2020-12" db="EMBL/GenBank/DDBJ databases">
        <title>Marinomonas arctica sp. nov., a psychrotolerant bacterium isolated from the Arctic.</title>
        <authorList>
            <person name="Zhang Y."/>
        </authorList>
    </citation>
    <scope>NUCLEOTIDE SEQUENCE</scope>
    <source>
        <strain evidence="4">C1424</strain>
    </source>
</reference>
<dbReference type="GO" id="GO:0019878">
    <property type="term" value="P:lysine biosynthetic process via aminoadipic acid"/>
    <property type="evidence" value="ECO:0007669"/>
    <property type="project" value="TreeGrafter"/>
</dbReference>
<dbReference type="InterPro" id="IPR008278">
    <property type="entry name" value="4-PPantetheinyl_Trfase_dom"/>
</dbReference>
<dbReference type="SUPFAM" id="SSF56214">
    <property type="entry name" value="4'-phosphopantetheinyl transferase"/>
    <property type="match status" value="2"/>
</dbReference>
<gene>
    <name evidence="4" type="ORF">I8J31_13555</name>
</gene>
<comment type="similarity">
    <text evidence="1">Belongs to the P-Pant transferase superfamily. Gsp/Sfp/HetI/AcpT family.</text>
</comment>
<keyword evidence="2 4" id="KW-0808">Transferase</keyword>
<dbReference type="AlphaFoldDB" id="A0A934JXD5"/>
<dbReference type="PANTHER" id="PTHR12215">
    <property type="entry name" value="PHOSPHOPANTETHEINE TRANSFERASE"/>
    <property type="match status" value="1"/>
</dbReference>
<feature type="domain" description="4'-phosphopantetheinyl transferase" evidence="3">
    <location>
        <begin position="105"/>
        <end position="175"/>
    </location>
</feature>
<dbReference type="GO" id="GO:0000287">
    <property type="term" value="F:magnesium ion binding"/>
    <property type="evidence" value="ECO:0007669"/>
    <property type="project" value="InterPro"/>
</dbReference>
<dbReference type="InterPro" id="IPR050559">
    <property type="entry name" value="P-Pant_transferase_sf"/>
</dbReference>
<protein>
    <submittedName>
        <fullName evidence="4">4'-phosphopantetheinyl transferase superfamily protein</fullName>
    </submittedName>
</protein>
<dbReference type="EMBL" id="JAEMNX010000017">
    <property type="protein sequence ID" value="MBJ7538707.1"/>
    <property type="molecule type" value="Genomic_DNA"/>
</dbReference>